<proteinExistence type="predicted"/>
<dbReference type="AlphaFoldDB" id="A0A9W7EUB8"/>
<reference evidence="4" key="1">
    <citation type="journal article" date="2023" name="Commun. Biol.">
        <title>Genome analysis of Parmales, the sister group of diatoms, reveals the evolutionary specialization of diatoms from phago-mixotrophs to photoautotrophs.</title>
        <authorList>
            <person name="Ban H."/>
            <person name="Sato S."/>
            <person name="Yoshikawa S."/>
            <person name="Yamada K."/>
            <person name="Nakamura Y."/>
            <person name="Ichinomiya M."/>
            <person name="Sato N."/>
            <person name="Blanc-Mathieu R."/>
            <person name="Endo H."/>
            <person name="Kuwata A."/>
            <person name="Ogata H."/>
        </authorList>
    </citation>
    <scope>NUCLEOTIDE SEQUENCE [LARGE SCALE GENOMIC DNA]</scope>
    <source>
        <strain evidence="4">NIES 3699</strain>
    </source>
</reference>
<protein>
    <recommendedName>
        <fullName evidence="2">NAD-dependent epimerase/dehydratase domain-containing protein</fullName>
    </recommendedName>
</protein>
<feature type="signal peptide" evidence="1">
    <location>
        <begin position="1"/>
        <end position="18"/>
    </location>
</feature>
<dbReference type="SUPFAM" id="SSF51735">
    <property type="entry name" value="NAD(P)-binding Rossmann-fold domains"/>
    <property type="match status" value="1"/>
</dbReference>
<gene>
    <name evidence="3" type="ORF">TrVE_jg13139</name>
</gene>
<evidence type="ECO:0000313" key="4">
    <source>
        <dbReference type="Proteomes" id="UP001165160"/>
    </source>
</evidence>
<dbReference type="Proteomes" id="UP001165160">
    <property type="component" value="Unassembled WGS sequence"/>
</dbReference>
<feature type="domain" description="NAD-dependent epimerase/dehydratase" evidence="2">
    <location>
        <begin position="30"/>
        <end position="155"/>
    </location>
</feature>
<dbReference type="InterPro" id="IPR036291">
    <property type="entry name" value="NAD(P)-bd_dom_sf"/>
</dbReference>
<organism evidence="3 4">
    <name type="scientific">Triparma verrucosa</name>
    <dbReference type="NCBI Taxonomy" id="1606542"/>
    <lineage>
        <taxon>Eukaryota</taxon>
        <taxon>Sar</taxon>
        <taxon>Stramenopiles</taxon>
        <taxon>Ochrophyta</taxon>
        <taxon>Bolidophyceae</taxon>
        <taxon>Parmales</taxon>
        <taxon>Triparmaceae</taxon>
        <taxon>Triparma</taxon>
    </lineage>
</organism>
<dbReference type="PANTHER" id="PTHR12126">
    <property type="entry name" value="NADH-UBIQUINONE OXIDOREDUCTASE 39 KDA SUBUNIT-RELATED"/>
    <property type="match status" value="1"/>
</dbReference>
<accession>A0A9W7EUB8</accession>
<dbReference type="Gene3D" id="3.40.50.720">
    <property type="entry name" value="NAD(P)-binding Rossmann-like Domain"/>
    <property type="match status" value="1"/>
</dbReference>
<feature type="chain" id="PRO_5040892566" description="NAD-dependent epimerase/dehydratase domain-containing protein" evidence="1">
    <location>
        <begin position="19"/>
        <end position="394"/>
    </location>
</feature>
<comment type="caution">
    <text evidence="3">The sequence shown here is derived from an EMBL/GenBank/DDBJ whole genome shotgun (WGS) entry which is preliminary data.</text>
</comment>
<dbReference type="GO" id="GO:0005739">
    <property type="term" value="C:mitochondrion"/>
    <property type="evidence" value="ECO:0007669"/>
    <property type="project" value="TreeGrafter"/>
</dbReference>
<evidence type="ECO:0000259" key="2">
    <source>
        <dbReference type="Pfam" id="PF01370"/>
    </source>
</evidence>
<evidence type="ECO:0000256" key="1">
    <source>
        <dbReference type="SAM" id="SignalP"/>
    </source>
</evidence>
<dbReference type="InterPro" id="IPR051207">
    <property type="entry name" value="ComplexI_NDUFA9_subunit"/>
</dbReference>
<sequence>MNAYLSFVLVMIFTAVNCLTVTPPPPPPHVLVVGGSGYIGSRVCALLSSSGCTVTSLSRTGLRPKSFPPQSSVHGRVIFKKHDVLSSSKLYLESKPDLVISCVGNMRPSSDRSGFFGLNFNSTSLYLENYLPTSRIVELASKLKCENFAYVSSSTLLLYGLAGALEGYVKGKKDAEDSIRSSFPKCCIVSPVWVYGGERFKVLGPLLDFVDGTFLVKGYNKFLRVLKENTASGGVWAQDALGEAFLTRPSRVEDVARCLALGVMGGERGLEGRERMPLVDGSEWVERPEDLVDGPEEIEEVSRSFGGEEMIRKLVEEYEMSTRRNNDDDGKEVVVSLPPLEENFVQSTSGFGKPFEGAFEGMHQYLAPILPSSAILGFFTGMIKYSIIYNVPPA</sequence>
<dbReference type="PANTHER" id="PTHR12126:SF16">
    <property type="entry name" value="MIOREX COMPLEX COMPONENT 2"/>
    <property type="match status" value="1"/>
</dbReference>
<keyword evidence="1" id="KW-0732">Signal</keyword>
<dbReference type="EMBL" id="BRXX01000111">
    <property type="protein sequence ID" value="GMH90947.1"/>
    <property type="molecule type" value="Genomic_DNA"/>
</dbReference>
<keyword evidence="4" id="KW-1185">Reference proteome</keyword>
<dbReference type="InterPro" id="IPR001509">
    <property type="entry name" value="Epimerase_deHydtase"/>
</dbReference>
<dbReference type="Pfam" id="PF01370">
    <property type="entry name" value="Epimerase"/>
    <property type="match status" value="1"/>
</dbReference>
<evidence type="ECO:0000313" key="3">
    <source>
        <dbReference type="EMBL" id="GMH90947.1"/>
    </source>
</evidence>
<dbReference type="GO" id="GO:0044877">
    <property type="term" value="F:protein-containing complex binding"/>
    <property type="evidence" value="ECO:0007669"/>
    <property type="project" value="TreeGrafter"/>
</dbReference>
<name>A0A9W7EUB8_9STRA</name>